<reference evidence="1" key="1">
    <citation type="submission" date="2023-10" db="EMBL/GenBank/DDBJ databases">
        <authorList>
            <person name="Chen Y."/>
            <person name="Shah S."/>
            <person name="Dougan E. K."/>
            <person name="Thang M."/>
            <person name="Chan C."/>
        </authorList>
    </citation>
    <scope>NUCLEOTIDE SEQUENCE [LARGE SCALE GENOMIC DNA]</scope>
</reference>
<comment type="caution">
    <text evidence="1">The sequence shown here is derived from an EMBL/GenBank/DDBJ whole genome shotgun (WGS) entry which is preliminary data.</text>
</comment>
<accession>A0ABN9T883</accession>
<organism evidence="1 2">
    <name type="scientific">Prorocentrum cordatum</name>
    <dbReference type="NCBI Taxonomy" id="2364126"/>
    <lineage>
        <taxon>Eukaryota</taxon>
        <taxon>Sar</taxon>
        <taxon>Alveolata</taxon>
        <taxon>Dinophyceae</taxon>
        <taxon>Prorocentrales</taxon>
        <taxon>Prorocentraceae</taxon>
        <taxon>Prorocentrum</taxon>
    </lineage>
</organism>
<dbReference type="EMBL" id="CAUYUJ010014444">
    <property type="protein sequence ID" value="CAK0841289.1"/>
    <property type="molecule type" value="Genomic_DNA"/>
</dbReference>
<keyword evidence="2" id="KW-1185">Reference proteome</keyword>
<protein>
    <recommendedName>
        <fullName evidence="3">Reverse transcriptase domain-containing protein</fullName>
    </recommendedName>
</protein>
<name>A0ABN9T883_9DINO</name>
<gene>
    <name evidence="1" type="ORF">PCOR1329_LOCUS36538</name>
</gene>
<feature type="non-terminal residue" evidence="1">
    <location>
        <position position="602"/>
    </location>
</feature>
<sequence>MKLRKDRWDAVWSSPTFDEAKLRDWLVKTASRASEEELEAHGVLSTRQALQSISAKKAMGVDAPRSSDTSRPPDEAIRDLADMLTQIETALVWPRQVLATILALLPKSRGGDRAIGLLPLLIKCWSKSRASATGAWSDALEQLWDAAIGGSSALRAALCRSVLDENAVAMNFCAIEVLLDLEQFLDSIDLILLLEVAEKEAFPATVISLEAQACLAPRRPRRHGRVSGPLSAEWPIVVGSNQGVKVDNLFLYPLLQAVSEGAPQVGLSTFVDDSIFRAEGKQQMAIDSMGGALKILAGQSKEARLVLSGKSAVVSSHNCAARQTAVDLGIATTAVRKRYQTQAKRAKNVAKWVRGIFRLRRRASMGTYAQKLHRTGARPALIYGHQVLGAAPCFMPRLCRQASRAIAGKGFGRCLTTTLALLMGDDDPGLALPRQLGLLDKAVEGHEAVPCLWLTGLPPASWTRHTYPEGAADFVRHAGCWDEVERPRGPDGFLDVFGDGSGGGHSGDPKLRQCGVGVTIMRTFAERENDAPTRVAGILAGLPGPKQTVPSVELWAFLLALRVTRGNLRCHTGKLPLVTGWTHGRQRQPPQGTDADLWLAIR</sequence>
<proteinExistence type="predicted"/>
<evidence type="ECO:0000313" key="2">
    <source>
        <dbReference type="Proteomes" id="UP001189429"/>
    </source>
</evidence>
<dbReference type="Proteomes" id="UP001189429">
    <property type="component" value="Unassembled WGS sequence"/>
</dbReference>
<evidence type="ECO:0008006" key="3">
    <source>
        <dbReference type="Google" id="ProtNLM"/>
    </source>
</evidence>
<evidence type="ECO:0000313" key="1">
    <source>
        <dbReference type="EMBL" id="CAK0841289.1"/>
    </source>
</evidence>